<name>A0A844YIG8_9SPHN</name>
<reference evidence="1 2" key="1">
    <citation type="submission" date="2019-12" db="EMBL/GenBank/DDBJ databases">
        <title>Genomic-based taxomic classification of the family Erythrobacteraceae.</title>
        <authorList>
            <person name="Xu L."/>
        </authorList>
    </citation>
    <scope>NUCLEOTIDE SEQUENCE [LARGE SCALE GENOMIC DNA]</scope>
    <source>
        <strain evidence="1 2">MCCC 1A09965</strain>
    </source>
</reference>
<dbReference type="AlphaFoldDB" id="A0A844YIG8"/>
<dbReference type="Proteomes" id="UP000445582">
    <property type="component" value="Unassembled WGS sequence"/>
</dbReference>
<proteinExistence type="predicted"/>
<comment type="caution">
    <text evidence="1">The sequence shown here is derived from an EMBL/GenBank/DDBJ whole genome shotgun (WGS) entry which is preliminary data.</text>
</comment>
<sequence>MSNSADPTYYYRHSGLLVRSAIKLPEWEAFAQADPAQDPDIVIAFGDALARTPEQLPSGDRKGIHFSVADVGRWSIARGESIVIEPIVGAPEAELRLFTLGSAWGAAGYQRGLAMLHGSSVRTGGKTLLFCGAQEAGKSTIAAALVERDGLLVADDLSRVDPPAADGGSAHIWPSSSRMKLWDEAIDHLGWRGRVVQRDHFRTQKYHLAMDAPVAEEPLPLDAIVLLGWGEGRNLDRLAGGEAVREVLQASCYRPEMLDLMGRTAEQATMVSRIVAATPVYRLVRPRDFARLDEVCRLIEGL</sequence>
<organism evidence="1 2">
    <name type="scientific">Qipengyuania oceanensis</name>
    <dbReference type="NCBI Taxonomy" id="1463597"/>
    <lineage>
        <taxon>Bacteria</taxon>
        <taxon>Pseudomonadati</taxon>
        <taxon>Pseudomonadota</taxon>
        <taxon>Alphaproteobacteria</taxon>
        <taxon>Sphingomonadales</taxon>
        <taxon>Erythrobacteraceae</taxon>
        <taxon>Qipengyuania</taxon>
    </lineage>
</organism>
<dbReference type="SUPFAM" id="SSF53795">
    <property type="entry name" value="PEP carboxykinase-like"/>
    <property type="match status" value="1"/>
</dbReference>
<dbReference type="InterPro" id="IPR027417">
    <property type="entry name" value="P-loop_NTPase"/>
</dbReference>
<gene>
    <name evidence="1" type="ORF">GRI48_10965</name>
</gene>
<dbReference type="Gene3D" id="3.40.50.300">
    <property type="entry name" value="P-loop containing nucleotide triphosphate hydrolases"/>
    <property type="match status" value="1"/>
</dbReference>
<accession>A0A844YIG8</accession>
<evidence type="ECO:0000313" key="2">
    <source>
        <dbReference type="Proteomes" id="UP000445582"/>
    </source>
</evidence>
<evidence type="ECO:0000313" key="1">
    <source>
        <dbReference type="EMBL" id="MXO63533.1"/>
    </source>
</evidence>
<dbReference type="EMBL" id="WTYN01000002">
    <property type="protein sequence ID" value="MXO63533.1"/>
    <property type="molecule type" value="Genomic_DNA"/>
</dbReference>
<dbReference type="OrthoDB" id="3213869at2"/>
<keyword evidence="2" id="KW-1185">Reference proteome</keyword>
<evidence type="ECO:0008006" key="3">
    <source>
        <dbReference type="Google" id="ProtNLM"/>
    </source>
</evidence>
<dbReference type="RefSeq" id="WP_160675906.1">
    <property type="nucleotide sequence ID" value="NZ_WTYN01000002.1"/>
</dbReference>
<protein>
    <recommendedName>
        <fullName evidence="3">Serine kinase</fullName>
    </recommendedName>
</protein>